<keyword evidence="4" id="KW-0719">Serine esterase</keyword>
<feature type="active site" description="Charge relay system" evidence="6">
    <location>
        <position position="167"/>
    </location>
</feature>
<comment type="similarity">
    <text evidence="1">Belongs to the esterase D family.</text>
</comment>
<proteinExistence type="inferred from homology"/>
<evidence type="ECO:0000256" key="1">
    <source>
        <dbReference type="ARBA" id="ARBA00005622"/>
    </source>
</evidence>
<dbReference type="OrthoDB" id="420518at2759"/>
<dbReference type="GO" id="GO:0005829">
    <property type="term" value="C:cytosol"/>
    <property type="evidence" value="ECO:0007669"/>
    <property type="project" value="TreeGrafter"/>
</dbReference>
<dbReference type="Pfam" id="PF00756">
    <property type="entry name" value="Esterase"/>
    <property type="match status" value="1"/>
</dbReference>
<dbReference type="STRING" id="1890683.A0A427YPB5"/>
<dbReference type="GO" id="GO:0018738">
    <property type="term" value="F:S-formylglutathione hydrolase activity"/>
    <property type="evidence" value="ECO:0007669"/>
    <property type="project" value="UniProtKB-EC"/>
</dbReference>
<name>A0A427YPB5_9TREE</name>
<accession>A0A427YPB5</accession>
<evidence type="ECO:0000256" key="3">
    <source>
        <dbReference type="ARBA" id="ARBA00016774"/>
    </source>
</evidence>
<evidence type="ECO:0000256" key="5">
    <source>
        <dbReference type="ARBA" id="ARBA00022801"/>
    </source>
</evidence>
<dbReference type="GO" id="GO:0052689">
    <property type="term" value="F:carboxylic ester hydrolase activity"/>
    <property type="evidence" value="ECO:0007669"/>
    <property type="project" value="UniProtKB-KW"/>
</dbReference>
<gene>
    <name evidence="7" type="ORF">EHS25_008402</name>
</gene>
<dbReference type="PANTHER" id="PTHR10061">
    <property type="entry name" value="S-FORMYLGLUTATHIONE HYDROLASE"/>
    <property type="match status" value="1"/>
</dbReference>
<dbReference type="AlphaFoldDB" id="A0A427YPB5"/>
<dbReference type="GO" id="GO:0046294">
    <property type="term" value="P:formaldehyde catabolic process"/>
    <property type="evidence" value="ECO:0007669"/>
    <property type="project" value="InterPro"/>
</dbReference>
<evidence type="ECO:0000313" key="7">
    <source>
        <dbReference type="EMBL" id="RSH92954.1"/>
    </source>
</evidence>
<sequence>MVQLEKISSNRVSTGTLTKYSFPSTSLSLSTQFNIFIPSSASAQSPVPVLWYLAGLTCNEDTGAQKGGFLNSAGEQGVAVVFPDTSPRGRACRVRRTIGSLVRTPETAATIPPPPPLPSRAGFYINATNPKWAKYRMYDLITKELPAVLKEANLGLDLSRMSIMGHSMGGHGALMIYLKNPGLYKSASAFAPACNPSVTPWGINAFSNYLSAPAPAPSSDKEPPAEWLAYDSSHLLKQAAPGENLSVLVDVGTEDKFLKDGQLEPAKLEEAAKGKQGKVEVRLQKDFDHSYYFISTFSPEHIAFHAKALKA</sequence>
<dbReference type="Gene3D" id="3.40.50.1820">
    <property type="entry name" value="alpha/beta hydrolase"/>
    <property type="match status" value="1"/>
</dbReference>
<keyword evidence="5" id="KW-0378">Hydrolase</keyword>
<dbReference type="PANTHER" id="PTHR10061:SF0">
    <property type="entry name" value="S-FORMYLGLUTATHIONE HYDROLASE"/>
    <property type="match status" value="1"/>
</dbReference>
<dbReference type="SUPFAM" id="SSF53474">
    <property type="entry name" value="alpha/beta-Hydrolases"/>
    <property type="match status" value="1"/>
</dbReference>
<dbReference type="EMBL" id="RSCD01000005">
    <property type="protein sequence ID" value="RSH92954.1"/>
    <property type="molecule type" value="Genomic_DNA"/>
</dbReference>
<organism evidence="7 8">
    <name type="scientific">Saitozyma podzolica</name>
    <dbReference type="NCBI Taxonomy" id="1890683"/>
    <lineage>
        <taxon>Eukaryota</taxon>
        <taxon>Fungi</taxon>
        <taxon>Dikarya</taxon>
        <taxon>Basidiomycota</taxon>
        <taxon>Agaricomycotina</taxon>
        <taxon>Tremellomycetes</taxon>
        <taxon>Tremellales</taxon>
        <taxon>Trimorphomycetaceae</taxon>
        <taxon>Saitozyma</taxon>
    </lineage>
</organism>
<reference evidence="7 8" key="1">
    <citation type="submission" date="2018-11" db="EMBL/GenBank/DDBJ databases">
        <title>Genome sequence of Saitozyma podzolica DSM 27192.</title>
        <authorList>
            <person name="Aliyu H."/>
            <person name="Gorte O."/>
            <person name="Ochsenreither K."/>
        </authorList>
    </citation>
    <scope>NUCLEOTIDE SEQUENCE [LARGE SCALE GENOMIC DNA]</scope>
    <source>
        <strain evidence="7 8">DSM 27192</strain>
    </source>
</reference>
<feature type="active site" description="Charge relay system" evidence="6">
    <location>
        <position position="255"/>
    </location>
</feature>
<evidence type="ECO:0000256" key="6">
    <source>
        <dbReference type="PIRSR" id="PIRSR614186-1"/>
    </source>
</evidence>
<dbReference type="Proteomes" id="UP000279259">
    <property type="component" value="Unassembled WGS sequence"/>
</dbReference>
<keyword evidence="8" id="KW-1185">Reference proteome</keyword>
<comment type="caution">
    <text evidence="7">The sequence shown here is derived from an EMBL/GenBank/DDBJ whole genome shotgun (WGS) entry which is preliminary data.</text>
</comment>
<evidence type="ECO:0000313" key="8">
    <source>
        <dbReference type="Proteomes" id="UP000279259"/>
    </source>
</evidence>
<dbReference type="InterPro" id="IPR000801">
    <property type="entry name" value="Esterase-like"/>
</dbReference>
<feature type="active site" description="Charge relay system" evidence="6">
    <location>
        <position position="289"/>
    </location>
</feature>
<dbReference type="EC" id="3.1.2.12" evidence="2"/>
<evidence type="ECO:0000256" key="2">
    <source>
        <dbReference type="ARBA" id="ARBA00012479"/>
    </source>
</evidence>
<protein>
    <recommendedName>
        <fullName evidence="3">S-formylglutathione hydrolase</fullName>
        <ecNumber evidence="2">3.1.2.12</ecNumber>
    </recommendedName>
</protein>
<dbReference type="InterPro" id="IPR029058">
    <property type="entry name" value="AB_hydrolase_fold"/>
</dbReference>
<dbReference type="InterPro" id="IPR014186">
    <property type="entry name" value="S-formylglutathione_hydrol"/>
</dbReference>
<evidence type="ECO:0000256" key="4">
    <source>
        <dbReference type="ARBA" id="ARBA00022487"/>
    </source>
</evidence>